<dbReference type="Proteomes" id="UP001523234">
    <property type="component" value="Unassembled WGS sequence"/>
</dbReference>
<dbReference type="EC" id="3.1.26.4" evidence="6 14"/>
<feature type="region of interest" description="Disordered" evidence="16">
    <location>
        <begin position="74"/>
        <end position="95"/>
    </location>
</feature>
<keyword evidence="13 14" id="KW-0460">Magnesium</keyword>
<dbReference type="InterPro" id="IPR012337">
    <property type="entry name" value="RNaseH-like_sf"/>
</dbReference>
<evidence type="ECO:0000256" key="2">
    <source>
        <dbReference type="ARBA" id="ARBA00001946"/>
    </source>
</evidence>
<keyword evidence="10 14" id="KW-0479">Metal-binding</keyword>
<feature type="binding site" evidence="14 15">
    <location>
        <position position="215"/>
    </location>
    <ligand>
        <name>a divalent metal cation</name>
        <dbReference type="ChEBI" id="CHEBI:60240"/>
    </ligand>
</feature>
<dbReference type="Gene3D" id="3.30.310.10">
    <property type="entry name" value="TATA-Binding Protein"/>
    <property type="match status" value="1"/>
</dbReference>
<proteinExistence type="inferred from homology"/>
<dbReference type="InterPro" id="IPR024568">
    <property type="entry name" value="RNase_HIII_N"/>
</dbReference>
<evidence type="ECO:0000256" key="10">
    <source>
        <dbReference type="ARBA" id="ARBA00022723"/>
    </source>
</evidence>
<protein>
    <recommendedName>
        <fullName evidence="7 14">Ribonuclease HIII</fullName>
        <shortName evidence="14">RNase HIII</shortName>
        <ecNumber evidence="6 14">3.1.26.4</ecNumber>
    </recommendedName>
</protein>
<comment type="cofactor">
    <cofactor evidence="2">
        <name>Mg(2+)</name>
        <dbReference type="ChEBI" id="CHEBI:18420"/>
    </cofactor>
</comment>
<dbReference type="Gene3D" id="3.30.420.10">
    <property type="entry name" value="Ribonuclease H-like superfamily/Ribonuclease H"/>
    <property type="match status" value="1"/>
</dbReference>
<evidence type="ECO:0000256" key="14">
    <source>
        <dbReference type="HAMAP-Rule" id="MF_00053"/>
    </source>
</evidence>
<evidence type="ECO:0000256" key="1">
    <source>
        <dbReference type="ARBA" id="ARBA00000077"/>
    </source>
</evidence>
<dbReference type="PIRSF" id="PIRSF037748">
    <property type="entry name" value="RnhC"/>
    <property type="match status" value="1"/>
</dbReference>
<feature type="binding site" evidence="14 15">
    <location>
        <position position="111"/>
    </location>
    <ligand>
        <name>a divalent metal cation</name>
        <dbReference type="ChEBI" id="CHEBI:60240"/>
    </ligand>
</feature>
<evidence type="ECO:0000313" key="19">
    <source>
        <dbReference type="Proteomes" id="UP001523234"/>
    </source>
</evidence>
<evidence type="ECO:0000256" key="8">
    <source>
        <dbReference type="ARBA" id="ARBA00022490"/>
    </source>
</evidence>
<gene>
    <name evidence="14 18" type="primary">rnhC</name>
    <name evidence="18" type="ORF">NFX39_06080</name>
</gene>
<comment type="cofactor">
    <cofactor evidence="14 15">
        <name>Mn(2+)</name>
        <dbReference type="ChEBI" id="CHEBI:29035"/>
    </cofactor>
    <cofactor evidence="14 15">
        <name>Mg(2+)</name>
        <dbReference type="ChEBI" id="CHEBI:18420"/>
    </cofactor>
    <text evidence="14 15">Manganese or magnesium. Binds 1 divalent metal ion per monomer in the absence of substrate. May bind a second metal ion after substrate binding.</text>
</comment>
<comment type="catalytic activity">
    <reaction evidence="1 14 15">
        <text>Endonucleolytic cleavage to 5'-phosphomonoester.</text>
        <dbReference type="EC" id="3.1.26.4"/>
    </reaction>
</comment>
<evidence type="ECO:0000259" key="17">
    <source>
        <dbReference type="PROSITE" id="PS51975"/>
    </source>
</evidence>
<name>A0ABT0ZRM9_9LACO</name>
<evidence type="ECO:0000256" key="6">
    <source>
        <dbReference type="ARBA" id="ARBA00012180"/>
    </source>
</evidence>
<evidence type="ECO:0000256" key="9">
    <source>
        <dbReference type="ARBA" id="ARBA00022722"/>
    </source>
</evidence>
<sequence length="318" mass="34830">MQTVILLTKAALKKAEEIYGPYAVQPAPQYTLFQAKKPGVTITAYQSGKVMFQGPENEKEAAIWANNIDRSKTAASSVSGKTPAKPASKNKHNESALPTDFKDWGVIGSDEVGAGAYFGPLTTAAVYVSRDQVPKLRAMGFADSKTLTDDKIVKLAPYIIENLPYHIVNLTPDFYNQKQQSGQNVVAMKALSHNFAHNKVIAKLNGEKPDGMLIDQFVQESSYNRYLQKNKQVKAPVKAYFKTKGEQEHVAVAAASVLARYVELQTMEQLSKEAGMKLPIGAGKEADRVAAQIMKSGKNLGHFAKLHFANTEKAKKLL</sequence>
<accession>A0ABT0ZRM9</accession>
<evidence type="ECO:0000256" key="16">
    <source>
        <dbReference type="SAM" id="MobiDB-lite"/>
    </source>
</evidence>
<keyword evidence="11 14" id="KW-0255">Endonuclease</keyword>
<reference evidence="18 19" key="1">
    <citation type="submission" date="2022-06" db="EMBL/GenBank/DDBJ databases">
        <title>Fructobacillus taiwanensis sp. nov., isolated from the honeybee.</title>
        <authorList>
            <person name="Chen Y.-S."/>
            <person name="Wang L.-T."/>
            <person name="Lee Y.-S."/>
            <person name="Chang Y.-C."/>
            <person name="Wu H.-C."/>
            <person name="Liao C.-Y."/>
            <person name="Chen W.-H."/>
            <person name="Deng J.-N."/>
            <person name="Wang Y.-H."/>
        </authorList>
    </citation>
    <scope>NUCLEOTIDE SEQUENCE [LARGE SCALE GENOMIC DNA]</scope>
    <source>
        <strain evidence="18 19">W13</strain>
    </source>
</reference>
<keyword evidence="12 14" id="KW-0378">Hydrolase</keyword>
<dbReference type="PANTHER" id="PTHR10954:SF23">
    <property type="entry name" value="RIBONUCLEASE"/>
    <property type="match status" value="1"/>
</dbReference>
<evidence type="ECO:0000256" key="4">
    <source>
        <dbReference type="ARBA" id="ARBA00004496"/>
    </source>
</evidence>
<dbReference type="InterPro" id="IPR004641">
    <property type="entry name" value="RNase_HIII"/>
</dbReference>
<dbReference type="RefSeq" id="WP_252444020.1">
    <property type="nucleotide sequence ID" value="NZ_JAMWYK010000009.1"/>
</dbReference>
<dbReference type="Pfam" id="PF11858">
    <property type="entry name" value="DUF3378"/>
    <property type="match status" value="1"/>
</dbReference>
<dbReference type="PROSITE" id="PS51975">
    <property type="entry name" value="RNASE_H_2"/>
    <property type="match status" value="1"/>
</dbReference>
<feature type="domain" description="RNase H type-2" evidence="17">
    <location>
        <begin position="104"/>
        <end position="318"/>
    </location>
</feature>
<dbReference type="CDD" id="cd06590">
    <property type="entry name" value="RNase_HII_bacteria_HIII_like"/>
    <property type="match status" value="1"/>
</dbReference>
<keyword evidence="8 14" id="KW-0963">Cytoplasm</keyword>
<evidence type="ECO:0000256" key="12">
    <source>
        <dbReference type="ARBA" id="ARBA00022801"/>
    </source>
</evidence>
<evidence type="ECO:0000256" key="11">
    <source>
        <dbReference type="ARBA" id="ARBA00022759"/>
    </source>
</evidence>
<comment type="similarity">
    <text evidence="5 14">Belongs to the RNase HII family. RnhC subfamily.</text>
</comment>
<evidence type="ECO:0000256" key="7">
    <source>
        <dbReference type="ARBA" id="ARBA00021407"/>
    </source>
</evidence>
<dbReference type="InterPro" id="IPR024567">
    <property type="entry name" value="RNase_HII/HIII_dom"/>
</dbReference>
<comment type="caution">
    <text evidence="18">The sequence shown here is derived from an EMBL/GenBank/DDBJ whole genome shotgun (WGS) entry which is preliminary data.</text>
</comment>
<organism evidence="18 19">
    <name type="scientific">Fructobacillus apis</name>
    <dbReference type="NCBI Taxonomy" id="2935017"/>
    <lineage>
        <taxon>Bacteria</taxon>
        <taxon>Bacillati</taxon>
        <taxon>Bacillota</taxon>
        <taxon>Bacilli</taxon>
        <taxon>Lactobacillales</taxon>
        <taxon>Lactobacillaceae</taxon>
        <taxon>Fructobacillus</taxon>
    </lineage>
</organism>
<comment type="subcellular location">
    <subcellularLocation>
        <location evidence="4 14">Cytoplasm</location>
    </subcellularLocation>
</comment>
<evidence type="ECO:0000256" key="13">
    <source>
        <dbReference type="ARBA" id="ARBA00022842"/>
    </source>
</evidence>
<dbReference type="InterPro" id="IPR001352">
    <property type="entry name" value="RNase_HII/HIII"/>
</dbReference>
<dbReference type="SUPFAM" id="SSF53098">
    <property type="entry name" value="Ribonuclease H-like"/>
    <property type="match status" value="1"/>
</dbReference>
<dbReference type="Pfam" id="PF01351">
    <property type="entry name" value="RNase_HII"/>
    <property type="match status" value="1"/>
</dbReference>
<evidence type="ECO:0000256" key="15">
    <source>
        <dbReference type="PROSITE-ProRule" id="PRU01319"/>
    </source>
</evidence>
<dbReference type="HAMAP" id="MF_00053">
    <property type="entry name" value="RNase_HIII"/>
    <property type="match status" value="1"/>
</dbReference>
<dbReference type="NCBIfam" id="TIGR00716">
    <property type="entry name" value="rnhC"/>
    <property type="match status" value="1"/>
</dbReference>
<dbReference type="EMBL" id="JAMWYK010000009">
    <property type="protein sequence ID" value="MCO0832645.1"/>
    <property type="molecule type" value="Genomic_DNA"/>
</dbReference>
<keyword evidence="19" id="KW-1185">Reference proteome</keyword>
<evidence type="ECO:0000256" key="3">
    <source>
        <dbReference type="ARBA" id="ARBA00004065"/>
    </source>
</evidence>
<dbReference type="PANTHER" id="PTHR10954">
    <property type="entry name" value="RIBONUCLEASE H2 SUBUNIT A"/>
    <property type="match status" value="1"/>
</dbReference>
<comment type="function">
    <text evidence="3 14">Endonuclease that specifically degrades the RNA of RNA-DNA hybrids.</text>
</comment>
<dbReference type="InterPro" id="IPR036397">
    <property type="entry name" value="RNaseH_sf"/>
</dbReference>
<evidence type="ECO:0000313" key="18">
    <source>
        <dbReference type="EMBL" id="MCO0832645.1"/>
    </source>
</evidence>
<feature type="binding site" evidence="14 15">
    <location>
        <position position="110"/>
    </location>
    <ligand>
        <name>a divalent metal cation</name>
        <dbReference type="ChEBI" id="CHEBI:60240"/>
    </ligand>
</feature>
<dbReference type="InterPro" id="IPR012295">
    <property type="entry name" value="TBP_dom_sf"/>
</dbReference>
<evidence type="ECO:0000256" key="5">
    <source>
        <dbReference type="ARBA" id="ARBA00008378"/>
    </source>
</evidence>
<keyword evidence="9 14" id="KW-0540">Nuclease</keyword>
<dbReference type="CDD" id="cd14796">
    <property type="entry name" value="RNAse_HIII_N"/>
    <property type="match status" value="1"/>
</dbReference>